<name>A0A4Y9F6C5_9MICC</name>
<reference evidence="2 3" key="1">
    <citation type="submission" date="2019-03" db="EMBL/GenBank/DDBJ databases">
        <title>Diversity of the mouse oral microbiome.</title>
        <authorList>
            <person name="Joseph S."/>
            <person name="Aduse-Opoku J."/>
            <person name="Curtis M."/>
            <person name="Wade W."/>
            <person name="Hashim A."/>
        </authorList>
    </citation>
    <scope>NUCLEOTIDE SEQUENCE [LARGE SCALE GENOMIC DNA]</scope>
    <source>
        <strain evidence="3">irhom_31</strain>
    </source>
</reference>
<accession>A0A4Y9F6C5</accession>
<dbReference type="InterPro" id="IPR049978">
    <property type="entry name" value="SCO6880-like"/>
</dbReference>
<dbReference type="AlphaFoldDB" id="A0A4Y9F6C5"/>
<organism evidence="2 3">
    <name type="scientific">Rothia nasimurium</name>
    <dbReference type="NCBI Taxonomy" id="85336"/>
    <lineage>
        <taxon>Bacteria</taxon>
        <taxon>Bacillati</taxon>
        <taxon>Actinomycetota</taxon>
        <taxon>Actinomycetes</taxon>
        <taxon>Micrococcales</taxon>
        <taxon>Micrococcaceae</taxon>
        <taxon>Rothia</taxon>
    </lineage>
</organism>
<comment type="caution">
    <text evidence="2">The sequence shown here is derived from an EMBL/GenBank/DDBJ whole genome shotgun (WGS) entry which is preliminary data.</text>
</comment>
<dbReference type="NCBIfam" id="NF042935">
    <property type="entry name" value="SCO6880_fam"/>
    <property type="match status" value="1"/>
</dbReference>
<protein>
    <recommendedName>
        <fullName evidence="4">PrgI family protein</fullName>
    </recommendedName>
</protein>
<dbReference type="Proteomes" id="UP000297951">
    <property type="component" value="Unassembled WGS sequence"/>
</dbReference>
<keyword evidence="1" id="KW-0812">Transmembrane</keyword>
<proteinExistence type="predicted"/>
<keyword evidence="1" id="KW-1133">Transmembrane helix</keyword>
<evidence type="ECO:0000256" key="1">
    <source>
        <dbReference type="SAM" id="Phobius"/>
    </source>
</evidence>
<dbReference type="EMBL" id="SPQC01000009">
    <property type="protein sequence ID" value="TFU23248.1"/>
    <property type="molecule type" value="Genomic_DNA"/>
</dbReference>
<keyword evidence="1" id="KW-0472">Membrane</keyword>
<evidence type="ECO:0008006" key="4">
    <source>
        <dbReference type="Google" id="ProtNLM"/>
    </source>
</evidence>
<gene>
    <name evidence="2" type="ORF">E4U03_03745</name>
</gene>
<evidence type="ECO:0000313" key="3">
    <source>
        <dbReference type="Proteomes" id="UP000297951"/>
    </source>
</evidence>
<feature type="transmembrane region" description="Helical" evidence="1">
    <location>
        <begin position="56"/>
        <end position="73"/>
    </location>
</feature>
<evidence type="ECO:0000313" key="2">
    <source>
        <dbReference type="EMBL" id="TFU23248.1"/>
    </source>
</evidence>
<dbReference type="RefSeq" id="WP_135011652.1">
    <property type="nucleotide sequence ID" value="NZ_JADGLK010000009.1"/>
</dbReference>
<sequence>MSTTEETRTRYGNIIIPPDSGFFGIPKAVSNLAVGIIFSAFALWFLLSLIPALARYSMWVVLIYITISGVYILRRLRKGVAGRYKWQEKKMKKLFLKAKKEGLTSYRPGPSGDTPDGSYRLPGVLATTECSDYIDSFHETFGLLWDSKREVGTVFMSVAAPGLQLLDQKFVDGMVAQWAAFQRQAGTSANLIQVAASVVSTKDSGMRLPLAVAKHRTYAGDSPVPLAAREIMDEVLELENQALPRIEHTVSLTFSARAMNDEGIAARTKDELADEVSTVIKSFKDTLSAAAAGTVRLMDAQSITDSFYSAYNPGQAHSIDVARMADGGTNLRWEEAGPTHADAEKDYYAHSDYYTKSFQMWKPPATLFMEDSLRSLLSPDANLEKKRVTLIYRPLAQDKSHEIALSTVNDALYEGNQKGRKGGSRSRVLIQKAEQTENEMGHGATLVPFTMVVSATTDNPKKFPRISTDVRRAGATGVNLGLREATYTHDAAFALGLGAGIIPREFKL</sequence>
<dbReference type="OrthoDB" id="4505949at2"/>
<feature type="transmembrane region" description="Helical" evidence="1">
    <location>
        <begin position="32"/>
        <end position="50"/>
    </location>
</feature>